<gene>
    <name evidence="1" type="ORF">BZL54_10340</name>
</gene>
<comment type="caution">
    <text evidence="1">The sequence shown here is derived from an EMBL/GenBank/DDBJ whole genome shotgun (WGS) entry which is preliminary data.</text>
</comment>
<reference evidence="1 2" key="1">
    <citation type="submission" date="2017-01" db="EMBL/GenBank/DDBJ databases">
        <title>Whole-Genome Shotgun Sequencing of Two beta-Proteobacterial Species in Search of the Bulgecin Biosynthetic Cluster.</title>
        <authorList>
            <person name="Horsman M.E."/>
            <person name="Marous D.R."/>
            <person name="Li R."/>
            <person name="Oliver R.A."/>
            <person name="Byun B."/>
            <person name="Emrich S.J."/>
            <person name="Boggess B."/>
            <person name="Townsend C.A."/>
            <person name="Mobashery S."/>
        </authorList>
    </citation>
    <scope>NUCLEOTIDE SEQUENCE [LARGE SCALE GENOMIC DNA]</scope>
    <source>
        <strain evidence="1 2">ATCC 31433</strain>
    </source>
</reference>
<dbReference type="InterPro" id="IPR008514">
    <property type="entry name" value="T6SS_Hcp"/>
</dbReference>
<dbReference type="InterPro" id="IPR036624">
    <property type="entry name" value="Hcp1-lik_sf"/>
</dbReference>
<dbReference type="GeneID" id="69006190"/>
<dbReference type="Proteomes" id="UP000217994">
    <property type="component" value="Unassembled WGS sequence"/>
</dbReference>
<dbReference type="PANTHER" id="PTHR36152:SF5">
    <property type="entry name" value="PROTEIN HCP1"/>
    <property type="match status" value="1"/>
</dbReference>
<accession>A0A2A4FIX1</accession>
<protein>
    <submittedName>
        <fullName evidence="1">Hcp1 family type VI secretion system effector</fullName>
    </submittedName>
</protein>
<name>A0A2A4FIX1_9BURK</name>
<dbReference type="RefSeq" id="WP_084910089.1">
    <property type="nucleotide sequence ID" value="NZ_CP020738.1"/>
</dbReference>
<dbReference type="Pfam" id="PF05638">
    <property type="entry name" value="T6SS_HCP"/>
    <property type="match status" value="1"/>
</dbReference>
<organism evidence="1 2">
    <name type="scientific">Burkholderia ubonensis subsp. mesacidophila</name>
    <dbReference type="NCBI Taxonomy" id="265293"/>
    <lineage>
        <taxon>Bacteria</taxon>
        <taxon>Pseudomonadati</taxon>
        <taxon>Pseudomonadota</taxon>
        <taxon>Betaproteobacteria</taxon>
        <taxon>Burkholderiales</taxon>
        <taxon>Burkholderiaceae</taxon>
        <taxon>Burkholderia</taxon>
        <taxon>Burkholderia cepacia complex</taxon>
    </lineage>
</organism>
<evidence type="ECO:0000313" key="2">
    <source>
        <dbReference type="Proteomes" id="UP000217994"/>
    </source>
</evidence>
<dbReference type="PANTHER" id="PTHR36152">
    <property type="entry name" value="CYTOPLASMIC PROTEIN-RELATED"/>
    <property type="match status" value="1"/>
</dbReference>
<dbReference type="AlphaFoldDB" id="A0A2A4FIX1"/>
<dbReference type="SUPFAM" id="SSF141452">
    <property type="entry name" value="Hcp1-like"/>
    <property type="match status" value="1"/>
</dbReference>
<sequence>MSHGSRYFLRLDGINGEYRDASHGNEIEVITWNWTVSQQSNMRLGSGGGTGKATVGDMLFEHYIDCASPNLVQYYLLGKHIPEAVLVMRKAGGEPLEYLKITMEGVLIAQVTAASNCNMAMPREEVRLSFARVRQEYVIQNARGGNGGAVTMGYDIKANTIV</sequence>
<dbReference type="EMBL" id="MTZU01000026">
    <property type="protein sequence ID" value="PCE32610.1"/>
    <property type="molecule type" value="Genomic_DNA"/>
</dbReference>
<dbReference type="Gene3D" id="2.30.110.20">
    <property type="entry name" value="Hcp1-like"/>
    <property type="match status" value="1"/>
</dbReference>
<dbReference type="InterPro" id="IPR053165">
    <property type="entry name" value="HSI-I_assembly_Hcp1"/>
</dbReference>
<proteinExistence type="predicted"/>
<evidence type="ECO:0000313" key="1">
    <source>
        <dbReference type="EMBL" id="PCE32610.1"/>
    </source>
</evidence>